<accession>E7QU50</accession>
<keyword evidence="1" id="KW-0472">Membrane</keyword>
<dbReference type="Proteomes" id="UP000184203">
    <property type="component" value="Unassembled WGS sequence"/>
</dbReference>
<feature type="transmembrane region" description="Helical" evidence="1">
    <location>
        <begin position="7"/>
        <end position="25"/>
    </location>
</feature>
<proteinExistence type="predicted"/>
<sequence>MVSIDRLTRILVLALLSAFVFSALFSPPDPFTQIMFAPVLFVASLPVARLASDDRWTLRNHSLFFLVAWLIGVAGQPLIRGLTLDGTAWFLVSVGWLAVAILFSGWFTYLGPATTFFRKEPPKTDTGGT</sequence>
<evidence type="ECO:0000313" key="3">
    <source>
        <dbReference type="EMBL" id="SHK89476.1"/>
    </source>
</evidence>
<dbReference type="EMBL" id="FRAN01000003">
    <property type="protein sequence ID" value="SHK89476.1"/>
    <property type="molecule type" value="Genomic_DNA"/>
</dbReference>
<evidence type="ECO:0000256" key="1">
    <source>
        <dbReference type="SAM" id="Phobius"/>
    </source>
</evidence>
<organism evidence="2 4">
    <name type="scientific">Haladaptatus paucihalophilus DX253</name>
    <dbReference type="NCBI Taxonomy" id="797209"/>
    <lineage>
        <taxon>Archaea</taxon>
        <taxon>Methanobacteriati</taxon>
        <taxon>Methanobacteriota</taxon>
        <taxon>Stenosarchaea group</taxon>
        <taxon>Halobacteria</taxon>
        <taxon>Halobacteriales</taxon>
        <taxon>Haladaptataceae</taxon>
        <taxon>Haladaptatus</taxon>
    </lineage>
</organism>
<dbReference type="AlphaFoldDB" id="E7QU50"/>
<dbReference type="RefSeq" id="WP_007979941.1">
    <property type="nucleotide sequence ID" value="NZ_AEMG01000009.1"/>
</dbReference>
<feature type="transmembrane region" description="Helical" evidence="1">
    <location>
        <begin position="31"/>
        <end position="51"/>
    </location>
</feature>
<reference evidence="5" key="2">
    <citation type="submission" date="2016-11" db="EMBL/GenBank/DDBJ databases">
        <authorList>
            <person name="Varghese N."/>
            <person name="Submissions S."/>
        </authorList>
    </citation>
    <scope>NUCLEOTIDE SEQUENCE [LARGE SCALE GENOMIC DNA]</scope>
    <source>
        <strain evidence="5">DX253</strain>
    </source>
</reference>
<evidence type="ECO:0000313" key="2">
    <source>
        <dbReference type="EMBL" id="EFW92129.1"/>
    </source>
</evidence>
<feature type="transmembrane region" description="Helical" evidence="1">
    <location>
        <begin position="88"/>
        <end position="109"/>
    </location>
</feature>
<dbReference type="EMBL" id="AEMG01000009">
    <property type="protein sequence ID" value="EFW92129.1"/>
    <property type="molecule type" value="Genomic_DNA"/>
</dbReference>
<name>E7QU50_HALPU</name>
<evidence type="ECO:0000313" key="5">
    <source>
        <dbReference type="Proteomes" id="UP000184203"/>
    </source>
</evidence>
<gene>
    <name evidence="3" type="ORF">SAMN05444342_2539</name>
    <name evidence="2" type="ORF">ZOD2009_11650</name>
</gene>
<reference evidence="2 4" key="1">
    <citation type="journal article" date="2014" name="ISME J.">
        <title>Trehalose/2-sulfotrehalose biosynthesis and glycine-betaine uptake are widely spread mechanisms for osmoadaptation in the Halobacteriales.</title>
        <authorList>
            <person name="Youssef N.H."/>
            <person name="Savage-Ashlock K.N."/>
            <person name="McCully A.L."/>
            <person name="Luedtke B."/>
            <person name="Shaw E.I."/>
            <person name="Hoff W.D."/>
            <person name="Elshahed M.S."/>
        </authorList>
    </citation>
    <scope>NUCLEOTIDE SEQUENCE [LARGE SCALE GENOMIC DNA]</scope>
    <source>
        <strain evidence="2 4">DX253</strain>
    </source>
</reference>
<dbReference type="Proteomes" id="UP000003751">
    <property type="component" value="Unassembled WGS sequence"/>
</dbReference>
<dbReference type="STRING" id="797209.GCA_000376445_02462"/>
<reference evidence="3" key="3">
    <citation type="submission" date="2016-11" db="EMBL/GenBank/DDBJ databases">
        <authorList>
            <person name="Jaros S."/>
            <person name="Januszkiewicz K."/>
            <person name="Wedrychowicz H."/>
        </authorList>
    </citation>
    <scope>NUCLEOTIDE SEQUENCE [LARGE SCALE GENOMIC DNA]</scope>
    <source>
        <strain evidence="3">DX253</strain>
    </source>
</reference>
<protein>
    <submittedName>
        <fullName evidence="2">Uncharacterized protein</fullName>
    </submittedName>
</protein>
<keyword evidence="1" id="KW-1133">Transmembrane helix</keyword>
<feature type="transmembrane region" description="Helical" evidence="1">
    <location>
        <begin position="63"/>
        <end position="82"/>
    </location>
</feature>
<evidence type="ECO:0000313" key="4">
    <source>
        <dbReference type="Proteomes" id="UP000003751"/>
    </source>
</evidence>
<keyword evidence="5" id="KW-1185">Reference proteome</keyword>
<dbReference type="PATRIC" id="fig|797209.4.peg.2294"/>
<keyword evidence="1" id="KW-0812">Transmembrane</keyword>